<dbReference type="Proteomes" id="UP000324897">
    <property type="component" value="Unassembled WGS sequence"/>
</dbReference>
<evidence type="ECO:0000259" key="2">
    <source>
        <dbReference type="Pfam" id="PF00646"/>
    </source>
</evidence>
<name>A0A5J9SI10_9POAL</name>
<evidence type="ECO:0000313" key="4">
    <source>
        <dbReference type="EMBL" id="TVT98466.1"/>
    </source>
</evidence>
<dbReference type="SUPFAM" id="SSF81383">
    <property type="entry name" value="F-box domain"/>
    <property type="match status" value="1"/>
</dbReference>
<dbReference type="PANTHER" id="PTHR34145">
    <property type="entry name" value="OS02G0105600 PROTEIN"/>
    <property type="match status" value="1"/>
</dbReference>
<feature type="domain" description="At1g61320/AtMIF1 LRR" evidence="3">
    <location>
        <begin position="128"/>
        <end position="506"/>
    </location>
</feature>
<dbReference type="EMBL" id="RWGY01000854">
    <property type="protein sequence ID" value="TVT98466.1"/>
    <property type="molecule type" value="Genomic_DNA"/>
</dbReference>
<organism evidence="4 5">
    <name type="scientific">Eragrostis curvula</name>
    <name type="common">weeping love grass</name>
    <dbReference type="NCBI Taxonomy" id="38414"/>
    <lineage>
        <taxon>Eukaryota</taxon>
        <taxon>Viridiplantae</taxon>
        <taxon>Streptophyta</taxon>
        <taxon>Embryophyta</taxon>
        <taxon>Tracheophyta</taxon>
        <taxon>Spermatophyta</taxon>
        <taxon>Magnoliopsida</taxon>
        <taxon>Liliopsida</taxon>
        <taxon>Poales</taxon>
        <taxon>Poaceae</taxon>
        <taxon>PACMAD clade</taxon>
        <taxon>Chloridoideae</taxon>
        <taxon>Eragrostideae</taxon>
        <taxon>Eragrostidinae</taxon>
        <taxon>Eragrostis</taxon>
    </lineage>
</organism>
<dbReference type="InterPro" id="IPR032675">
    <property type="entry name" value="LRR_dom_sf"/>
</dbReference>
<dbReference type="InterPro" id="IPR053772">
    <property type="entry name" value="At1g61320/At1g61330-like"/>
</dbReference>
<accession>A0A5J9SI10</accession>
<feature type="region of interest" description="Disordered" evidence="1">
    <location>
        <begin position="1"/>
        <end position="42"/>
    </location>
</feature>
<proteinExistence type="predicted"/>
<comment type="caution">
    <text evidence="4">The sequence shown here is derived from an EMBL/GenBank/DDBJ whole genome shotgun (WGS) entry which is preliminary data.</text>
</comment>
<dbReference type="OrthoDB" id="613853at2759"/>
<feature type="domain" description="F-box" evidence="2">
    <location>
        <begin position="59"/>
        <end position="93"/>
    </location>
</feature>
<reference evidence="4 5" key="1">
    <citation type="journal article" date="2019" name="Sci. Rep.">
        <title>A high-quality genome of Eragrostis curvula grass provides insights into Poaceae evolution and supports new strategies to enhance forage quality.</title>
        <authorList>
            <person name="Carballo J."/>
            <person name="Santos B.A.C.M."/>
            <person name="Zappacosta D."/>
            <person name="Garbus I."/>
            <person name="Selva J.P."/>
            <person name="Gallo C.A."/>
            <person name="Diaz A."/>
            <person name="Albertini E."/>
            <person name="Caccamo M."/>
            <person name="Echenique V."/>
        </authorList>
    </citation>
    <scope>NUCLEOTIDE SEQUENCE [LARGE SCALE GENOMIC DNA]</scope>
    <source>
        <strain evidence="5">cv. Victoria</strain>
        <tissue evidence="4">Leaf</tissue>
    </source>
</reference>
<sequence length="526" mass="59100">MASSTSAGDHTKRRPMCRSVRQRREYHGSRVSLATTKGSPCQQGDVSEVARMIPVLELDKFPEDILHHIHSLVPLRDAARIACVSRTFLSSWRCFPNLAFSYESLGLNLIGGDRYKKAKGFVDRAYCILQNHSGIGVKTFKIHVAPCWSIITASQLDSWLQAAVKSGIEVLELDRLGVYESGGPQFNFPYSLLSCAASSLQSLSLLSCAFHPTLAIGCMRSLKSVRLSDVKITEDELGCFFSCTISLEKLDVCRCQEITLLMIPSLLLQLRILDVFDCGRLQMIEIYARKVTTFSFVGKPLKISISDSSQLTSMTMNGIFHSGMLQYALTKLHSIASNLQVLSLVSYEEGFNLPSSPHKFLHVRHLNISCKFQSFDFSSMISFLEACPVLENLFLWTGQHFYVREDSVLEGSNSLRIRRIPEFCHHNLKKVTIFGFSSAKSLFDLLCKILECCSSLEHLVLHTTRGYREIRESMDKTAVTEALKGVEDYIKGKVSESFILEVLGPCDQISCVHTDLWRTIAKLRIF</sequence>
<keyword evidence="5" id="KW-1185">Reference proteome</keyword>
<feature type="non-terminal residue" evidence="4">
    <location>
        <position position="1"/>
    </location>
</feature>
<gene>
    <name evidence="4" type="ORF">EJB05_56231</name>
</gene>
<dbReference type="Pfam" id="PF00646">
    <property type="entry name" value="F-box"/>
    <property type="match status" value="1"/>
</dbReference>
<evidence type="ECO:0000313" key="5">
    <source>
        <dbReference type="Proteomes" id="UP000324897"/>
    </source>
</evidence>
<evidence type="ECO:0000259" key="3">
    <source>
        <dbReference type="Pfam" id="PF23622"/>
    </source>
</evidence>
<dbReference type="Pfam" id="PF23622">
    <property type="entry name" value="LRR_At1g61320_AtMIF1"/>
    <property type="match status" value="1"/>
</dbReference>
<dbReference type="SUPFAM" id="SSF52047">
    <property type="entry name" value="RNI-like"/>
    <property type="match status" value="1"/>
</dbReference>
<protein>
    <submittedName>
        <fullName evidence="4">Uncharacterized protein</fullName>
    </submittedName>
</protein>
<dbReference type="Gramene" id="TVT98466">
    <property type="protein sequence ID" value="TVT98466"/>
    <property type="gene ID" value="EJB05_56231"/>
</dbReference>
<feature type="compositionally biased region" description="Polar residues" evidence="1">
    <location>
        <begin position="32"/>
        <end position="42"/>
    </location>
</feature>
<dbReference type="InterPro" id="IPR036047">
    <property type="entry name" value="F-box-like_dom_sf"/>
</dbReference>
<evidence type="ECO:0000256" key="1">
    <source>
        <dbReference type="SAM" id="MobiDB-lite"/>
    </source>
</evidence>
<dbReference type="AlphaFoldDB" id="A0A5J9SI10"/>
<dbReference type="Gene3D" id="3.80.10.10">
    <property type="entry name" value="Ribonuclease Inhibitor"/>
    <property type="match status" value="1"/>
</dbReference>
<dbReference type="InterPro" id="IPR055357">
    <property type="entry name" value="LRR_At1g61320_AtMIF1"/>
</dbReference>
<dbReference type="PANTHER" id="PTHR34145:SF64">
    <property type="entry name" value="F-BOX DOMAIN CONTAINING PROTEIN, EXPRESSED"/>
    <property type="match status" value="1"/>
</dbReference>
<dbReference type="InterPro" id="IPR001810">
    <property type="entry name" value="F-box_dom"/>
</dbReference>